<dbReference type="STRING" id="43775.SAMN04489760_107106"/>
<dbReference type="RefSeq" id="WP_093882964.1">
    <property type="nucleotide sequence ID" value="NZ_FOBS01000007.1"/>
</dbReference>
<protein>
    <recommendedName>
        <fullName evidence="1">DUF4301 domain-containing protein</fullName>
    </recommendedName>
</protein>
<evidence type="ECO:0000259" key="1">
    <source>
        <dbReference type="Pfam" id="PF14134"/>
    </source>
</evidence>
<dbReference type="OrthoDB" id="5572060at2"/>
<sequence>MNSEVLFSDKDKAQIERQGLSVDQVMEQIQIFREGAAPLKLNRPCTLHDGIRVIGEEEGKALETLHDEEARAGRMLKFVPASGAASRMFKDWYWIMAKGIEEYTETGSKIDFLKEIKDILLGDLKKYAFFEDLKAVVAEGGQNLDELMKKGEIRTILSSILTADGMNYGQLPKALLKFHKSPEGSRAAIEEHLVEAALYAKDAGGRCRLHFTVSVEHEKAVAEFLKQKAAVYEKRLDASFDLSLSVQHAYTDTLAVDMNGLPFRNPDGTLVFRPGGHGALLENLNLLDGDIIFIKNIDNVVPDSLKSVTVLYKKILGGYLIKLQKVIFAYAAQLAAGGVSEKELGRIVEFCKKDLCLSFPADFPEKPLSVRCEQVFQKLNRPLRVCGVVRNVGEPGGGPFWVEDEDGALSLQIVEEAQINPNSESQRTLWKTATHFNPVDLVCGVRDYSSQKFDLKQFINRKAIFIARKTEKGRELQALELPGLWNGAMADWNTVFVEVPLETFNPVKTVNDLLRPQHQ</sequence>
<dbReference type="EMBL" id="FOBS01000007">
    <property type="protein sequence ID" value="SEM23652.1"/>
    <property type="molecule type" value="Genomic_DNA"/>
</dbReference>
<dbReference type="SUPFAM" id="SSF53448">
    <property type="entry name" value="Nucleotide-diphospho-sugar transferases"/>
    <property type="match status" value="1"/>
</dbReference>
<keyword evidence="3" id="KW-1185">Reference proteome</keyword>
<accession>A0A1H7WQ75</accession>
<dbReference type="AlphaFoldDB" id="A0A1H7WQ75"/>
<reference evidence="2 3" key="1">
    <citation type="submission" date="2016-10" db="EMBL/GenBank/DDBJ databases">
        <authorList>
            <person name="de Groot N.N."/>
        </authorList>
    </citation>
    <scope>NUCLEOTIDE SEQUENCE [LARGE SCALE GENOMIC DNA]</scope>
    <source>
        <strain evidence="2 3">DSM 8423</strain>
    </source>
</reference>
<organism evidence="2 3">
    <name type="scientific">Syntrophus gentianae</name>
    <dbReference type="NCBI Taxonomy" id="43775"/>
    <lineage>
        <taxon>Bacteria</taxon>
        <taxon>Pseudomonadati</taxon>
        <taxon>Thermodesulfobacteriota</taxon>
        <taxon>Syntrophia</taxon>
        <taxon>Syntrophales</taxon>
        <taxon>Syntrophaceae</taxon>
        <taxon>Syntrophus</taxon>
    </lineage>
</organism>
<dbReference type="Pfam" id="PF14134">
    <property type="entry name" value="DUF4301"/>
    <property type="match status" value="1"/>
</dbReference>
<feature type="domain" description="DUF4301" evidence="1">
    <location>
        <begin position="9"/>
        <end position="519"/>
    </location>
</feature>
<dbReference type="Proteomes" id="UP000198744">
    <property type="component" value="Unassembled WGS sequence"/>
</dbReference>
<dbReference type="InterPro" id="IPR025393">
    <property type="entry name" value="DUF4301"/>
</dbReference>
<gene>
    <name evidence="2" type="ORF">SAMN04489760_107106</name>
</gene>
<name>A0A1H7WQ75_9BACT</name>
<proteinExistence type="predicted"/>
<evidence type="ECO:0000313" key="3">
    <source>
        <dbReference type="Proteomes" id="UP000198744"/>
    </source>
</evidence>
<evidence type="ECO:0000313" key="2">
    <source>
        <dbReference type="EMBL" id="SEM23652.1"/>
    </source>
</evidence>
<dbReference type="InterPro" id="IPR029044">
    <property type="entry name" value="Nucleotide-diphossugar_trans"/>
</dbReference>